<dbReference type="InterPro" id="IPR015943">
    <property type="entry name" value="WD40/YVTN_repeat-like_dom_sf"/>
</dbReference>
<evidence type="ECO:0000256" key="1">
    <source>
        <dbReference type="ARBA" id="ARBA00005672"/>
    </source>
</evidence>
<comment type="similarity">
    <text evidence="1">Belongs to the WD repeat EIPR1 family.</text>
</comment>
<dbReference type="PANTHER" id="PTHR14205:SF15">
    <property type="entry name" value="EARP AND GARP COMPLEX-INTERACTING PROTEIN 1"/>
    <property type="match status" value="1"/>
</dbReference>
<evidence type="ECO:0000256" key="2">
    <source>
        <dbReference type="ARBA" id="ARBA00022574"/>
    </source>
</evidence>
<evidence type="ECO:0000313" key="6">
    <source>
        <dbReference type="EMBL" id="KAK9917934.1"/>
    </source>
</evidence>
<dbReference type="InterPro" id="IPR059104">
    <property type="entry name" value="Beta-prop_EIPR1-like"/>
</dbReference>
<sequence>MASSEKNVTYGLKFQARAMVPFQSEGSQSRWLVGTNALRDENEIQVLEFDPEKDVLRMAEVHSHPQEVWQIAPCPSDPGILMTVHNEEGVHTASLWHMPPENGVLEHKAELKGTSSVRAVAWHPSEPDTALSVEKAKLLLWRLGGAGAEIASKCASGGSEELSGGAWDPHDANRFCSTEGSSVQIWDVRTGRQSGAISDAHGMAVRDIDFAKQQDNLVVTAGEDCKVRLWDLRKLEGPALAELGGHSHWVWQARLNPQHDSLLLSASSDTLVNLWYLPSHTASEARRAQPAAAMNSPAAKRAAAAGGAGAKDGKVQSYGDHEDSVYSVAWSLADPWTFASLSYDGRVAVHRVPSQVKYKILI</sequence>
<dbReference type="SUPFAM" id="SSF101908">
    <property type="entry name" value="Putative isomerase YbhE"/>
    <property type="match status" value="1"/>
</dbReference>
<protein>
    <recommendedName>
        <fullName evidence="5">EIPR1-like beta-propeller domain-containing protein</fullName>
    </recommendedName>
</protein>
<dbReference type="Pfam" id="PF23609">
    <property type="entry name" value="Beta-prop_EIPR1"/>
    <property type="match status" value="1"/>
</dbReference>
<proteinExistence type="inferred from homology"/>
<feature type="repeat" description="WD" evidence="4">
    <location>
        <begin position="198"/>
        <end position="233"/>
    </location>
</feature>
<dbReference type="Proteomes" id="UP001491310">
    <property type="component" value="Unassembled WGS sequence"/>
</dbReference>
<gene>
    <name evidence="6" type="ORF">WJX75_009802</name>
</gene>
<name>A0ABR2Z142_9CHLO</name>
<dbReference type="Pfam" id="PF00400">
    <property type="entry name" value="WD40"/>
    <property type="match status" value="1"/>
</dbReference>
<keyword evidence="2 4" id="KW-0853">WD repeat</keyword>
<comment type="caution">
    <text evidence="6">The sequence shown here is derived from an EMBL/GenBank/DDBJ whole genome shotgun (WGS) entry which is preliminary data.</text>
</comment>
<evidence type="ECO:0000259" key="5">
    <source>
        <dbReference type="Pfam" id="PF23609"/>
    </source>
</evidence>
<dbReference type="PROSITE" id="PS50294">
    <property type="entry name" value="WD_REPEATS_REGION"/>
    <property type="match status" value="1"/>
</dbReference>
<keyword evidence="3" id="KW-0677">Repeat</keyword>
<dbReference type="PROSITE" id="PS00678">
    <property type="entry name" value="WD_REPEATS_1"/>
    <property type="match status" value="1"/>
</dbReference>
<dbReference type="InterPro" id="IPR001680">
    <property type="entry name" value="WD40_rpt"/>
</dbReference>
<organism evidence="6 7">
    <name type="scientific">Coccomyxa subellipsoidea</name>
    <dbReference type="NCBI Taxonomy" id="248742"/>
    <lineage>
        <taxon>Eukaryota</taxon>
        <taxon>Viridiplantae</taxon>
        <taxon>Chlorophyta</taxon>
        <taxon>core chlorophytes</taxon>
        <taxon>Trebouxiophyceae</taxon>
        <taxon>Trebouxiophyceae incertae sedis</taxon>
        <taxon>Coccomyxaceae</taxon>
        <taxon>Coccomyxa</taxon>
    </lineage>
</organism>
<feature type="repeat" description="WD" evidence="4">
    <location>
        <begin position="243"/>
        <end position="285"/>
    </location>
</feature>
<evidence type="ECO:0000256" key="3">
    <source>
        <dbReference type="ARBA" id="ARBA00022737"/>
    </source>
</evidence>
<dbReference type="InterPro" id="IPR040323">
    <property type="entry name" value="EIPR1"/>
</dbReference>
<dbReference type="PROSITE" id="PS50082">
    <property type="entry name" value="WD_REPEATS_2"/>
    <property type="match status" value="2"/>
</dbReference>
<keyword evidence="7" id="KW-1185">Reference proteome</keyword>
<dbReference type="SMART" id="SM00320">
    <property type="entry name" value="WD40"/>
    <property type="match status" value="5"/>
</dbReference>
<feature type="domain" description="EIPR1-like beta-propeller" evidence="5">
    <location>
        <begin position="7"/>
        <end position="275"/>
    </location>
</feature>
<evidence type="ECO:0000313" key="7">
    <source>
        <dbReference type="Proteomes" id="UP001491310"/>
    </source>
</evidence>
<dbReference type="Gene3D" id="2.130.10.10">
    <property type="entry name" value="YVTN repeat-like/Quinoprotein amine dehydrogenase"/>
    <property type="match status" value="1"/>
</dbReference>
<evidence type="ECO:0000256" key="4">
    <source>
        <dbReference type="PROSITE-ProRule" id="PRU00221"/>
    </source>
</evidence>
<dbReference type="EMBL" id="JALJOT010000002">
    <property type="protein sequence ID" value="KAK9917934.1"/>
    <property type="molecule type" value="Genomic_DNA"/>
</dbReference>
<dbReference type="InterPro" id="IPR019775">
    <property type="entry name" value="WD40_repeat_CS"/>
</dbReference>
<dbReference type="PANTHER" id="PTHR14205">
    <property type="entry name" value="WD-REPEAT PROTEIN"/>
    <property type="match status" value="1"/>
</dbReference>
<accession>A0ABR2Z142</accession>
<reference evidence="6 7" key="1">
    <citation type="journal article" date="2024" name="Nat. Commun.">
        <title>Phylogenomics reveals the evolutionary origins of lichenization in chlorophyte algae.</title>
        <authorList>
            <person name="Puginier C."/>
            <person name="Libourel C."/>
            <person name="Otte J."/>
            <person name="Skaloud P."/>
            <person name="Haon M."/>
            <person name="Grisel S."/>
            <person name="Petersen M."/>
            <person name="Berrin J.G."/>
            <person name="Delaux P.M."/>
            <person name="Dal Grande F."/>
            <person name="Keller J."/>
        </authorList>
    </citation>
    <scope>NUCLEOTIDE SEQUENCE [LARGE SCALE GENOMIC DNA]</scope>
    <source>
        <strain evidence="6 7">SAG 216-7</strain>
    </source>
</reference>